<protein>
    <recommendedName>
        <fullName evidence="4">D-beta-hydroxybutyrate dehydrogenase, mitochondrial</fullName>
    </recommendedName>
</protein>
<dbReference type="PANTHER" id="PTHR43313:SF36">
    <property type="entry name" value="D-BETA-HYDROXYBUTYRATE DEHYDROGENASE, MITOCHONDRIAL"/>
    <property type="match status" value="1"/>
</dbReference>
<dbReference type="EMBL" id="CP092880">
    <property type="protein sequence ID" value="UYV79694.1"/>
    <property type="molecule type" value="Genomic_DNA"/>
</dbReference>
<sequence>MIIGCDSGFGLDLALRLTHRGFRVFAGCLDLGSDGARKLHDVASVLQMDITNAEDVAAAVETVSETLQTPKETELWALVNNAGVTDLAEVEWSDLDSLRHMFDVNVLGTIRVTQAFLPLIRKSRGHLVFMGSVSGRFAYPGFVGYCMTKHSIYSLASGLRREMRKWGVRVSLVEPGLYRTRMTAPQYLRQSLRRAWSRTAAEVRQEYGGLEYLAGLEEAWTVRVAGRARTEVGEVVDCLEHAVEATHPRSVYRCASTLDKVRFWVMERMLPESLLDMMLCRMADSKPSSPTTEFPGQ</sequence>
<evidence type="ECO:0000313" key="3">
    <source>
        <dbReference type="Proteomes" id="UP001235939"/>
    </source>
</evidence>
<dbReference type="InterPro" id="IPR036291">
    <property type="entry name" value="NAD(P)-bd_dom_sf"/>
</dbReference>
<dbReference type="InterPro" id="IPR020904">
    <property type="entry name" value="Sc_DH/Rdtase_CS"/>
</dbReference>
<dbReference type="Proteomes" id="UP001235939">
    <property type="component" value="Chromosome 18"/>
</dbReference>
<evidence type="ECO:0000256" key="1">
    <source>
        <dbReference type="ARBA" id="ARBA00023002"/>
    </source>
</evidence>
<dbReference type="InterPro" id="IPR002347">
    <property type="entry name" value="SDR_fam"/>
</dbReference>
<evidence type="ECO:0008006" key="4">
    <source>
        <dbReference type="Google" id="ProtNLM"/>
    </source>
</evidence>
<keyword evidence="3" id="KW-1185">Reference proteome</keyword>
<dbReference type="PANTHER" id="PTHR43313">
    <property type="entry name" value="SHORT-CHAIN DEHYDROGENASE/REDUCTASE FAMILY 9C"/>
    <property type="match status" value="1"/>
</dbReference>
<keyword evidence="1" id="KW-0560">Oxidoreductase</keyword>
<name>A0ABY6LEU1_9ARAC</name>
<dbReference type="SUPFAM" id="SSF51735">
    <property type="entry name" value="NAD(P)-binding Rossmann-fold domains"/>
    <property type="match status" value="1"/>
</dbReference>
<organism evidence="2 3">
    <name type="scientific">Cordylochernes scorpioides</name>
    <dbReference type="NCBI Taxonomy" id="51811"/>
    <lineage>
        <taxon>Eukaryota</taxon>
        <taxon>Metazoa</taxon>
        <taxon>Ecdysozoa</taxon>
        <taxon>Arthropoda</taxon>
        <taxon>Chelicerata</taxon>
        <taxon>Arachnida</taxon>
        <taxon>Pseudoscorpiones</taxon>
        <taxon>Cheliferoidea</taxon>
        <taxon>Chernetidae</taxon>
        <taxon>Cordylochernes</taxon>
    </lineage>
</organism>
<dbReference type="Pfam" id="PF00106">
    <property type="entry name" value="adh_short"/>
    <property type="match status" value="1"/>
</dbReference>
<proteinExistence type="predicted"/>
<gene>
    <name evidence="2" type="ORF">LAZ67_18000296</name>
</gene>
<dbReference type="Gene3D" id="3.40.50.720">
    <property type="entry name" value="NAD(P)-binding Rossmann-like Domain"/>
    <property type="match status" value="1"/>
</dbReference>
<evidence type="ECO:0000313" key="2">
    <source>
        <dbReference type="EMBL" id="UYV79694.1"/>
    </source>
</evidence>
<dbReference type="PROSITE" id="PS00061">
    <property type="entry name" value="ADH_SHORT"/>
    <property type="match status" value="1"/>
</dbReference>
<dbReference type="PRINTS" id="PR00081">
    <property type="entry name" value="GDHRDH"/>
</dbReference>
<accession>A0ABY6LEU1</accession>
<reference evidence="2 3" key="1">
    <citation type="submission" date="2022-01" db="EMBL/GenBank/DDBJ databases">
        <title>A chromosomal length assembly of Cordylochernes scorpioides.</title>
        <authorList>
            <person name="Zeh D."/>
            <person name="Zeh J."/>
        </authorList>
    </citation>
    <scope>NUCLEOTIDE SEQUENCE [LARGE SCALE GENOMIC DNA]</scope>
    <source>
        <strain evidence="2">IN4F17</strain>
        <tissue evidence="2">Whole Body</tissue>
    </source>
</reference>